<comment type="caution">
    <text evidence="1">The sequence shown here is derived from an EMBL/GenBank/DDBJ whole genome shotgun (WGS) entry which is preliminary data.</text>
</comment>
<accession>A0A9N9BHN5</accession>
<keyword evidence="2" id="KW-1185">Reference proteome</keyword>
<dbReference type="Proteomes" id="UP000789570">
    <property type="component" value="Unassembled WGS sequence"/>
</dbReference>
<evidence type="ECO:0000313" key="1">
    <source>
        <dbReference type="EMBL" id="CAG8568340.1"/>
    </source>
</evidence>
<protein>
    <submittedName>
        <fullName evidence="1">5402_t:CDS:1</fullName>
    </submittedName>
</protein>
<evidence type="ECO:0000313" key="2">
    <source>
        <dbReference type="Proteomes" id="UP000789570"/>
    </source>
</evidence>
<reference evidence="1" key="1">
    <citation type="submission" date="2021-06" db="EMBL/GenBank/DDBJ databases">
        <authorList>
            <person name="Kallberg Y."/>
            <person name="Tangrot J."/>
            <person name="Rosling A."/>
        </authorList>
    </citation>
    <scope>NUCLEOTIDE SEQUENCE</scope>
    <source>
        <strain evidence="1">UK204</strain>
    </source>
</reference>
<proteinExistence type="predicted"/>
<name>A0A9N9BHN5_9GLOM</name>
<organism evidence="1 2">
    <name type="scientific">Funneliformis caledonium</name>
    <dbReference type="NCBI Taxonomy" id="1117310"/>
    <lineage>
        <taxon>Eukaryota</taxon>
        <taxon>Fungi</taxon>
        <taxon>Fungi incertae sedis</taxon>
        <taxon>Mucoromycota</taxon>
        <taxon>Glomeromycotina</taxon>
        <taxon>Glomeromycetes</taxon>
        <taxon>Glomerales</taxon>
        <taxon>Glomeraceae</taxon>
        <taxon>Funneliformis</taxon>
    </lineage>
</organism>
<dbReference type="EMBL" id="CAJVPQ010001756">
    <property type="protein sequence ID" value="CAG8568340.1"/>
    <property type="molecule type" value="Genomic_DNA"/>
</dbReference>
<sequence length="63" mass="7223">MVLLDVNHSRFRDFPTTLYMTRKLLGLGKQDKAYAVCLDCNTLYKAKPKATLQNTINEMDPNC</sequence>
<dbReference type="OrthoDB" id="2484793at2759"/>
<gene>
    <name evidence="1" type="ORF">FCALED_LOCUS6966</name>
</gene>
<dbReference type="AlphaFoldDB" id="A0A9N9BHN5"/>